<dbReference type="AlphaFoldDB" id="A0A1D8ISK1"/>
<dbReference type="EMBL" id="CP017415">
    <property type="protein sequence ID" value="AOU99471.1"/>
    <property type="molecule type" value="Genomic_DNA"/>
</dbReference>
<accession>A0A1D8ISK1</accession>
<keyword evidence="1" id="KW-0805">Transcription regulation</keyword>
<dbReference type="GO" id="GO:0003677">
    <property type="term" value="F:DNA binding"/>
    <property type="evidence" value="ECO:0007669"/>
    <property type="project" value="UniProtKB-KW"/>
</dbReference>
<dbReference type="InterPro" id="IPR011711">
    <property type="entry name" value="GntR_C"/>
</dbReference>
<evidence type="ECO:0000256" key="2">
    <source>
        <dbReference type="ARBA" id="ARBA00023125"/>
    </source>
</evidence>
<dbReference type="PRINTS" id="PR00035">
    <property type="entry name" value="HTHGNTR"/>
</dbReference>
<dbReference type="SMART" id="SM00345">
    <property type="entry name" value="HTH_GNTR"/>
    <property type="match status" value="1"/>
</dbReference>
<dbReference type="Gene3D" id="1.20.120.530">
    <property type="entry name" value="GntR ligand-binding domain-like"/>
    <property type="match status" value="1"/>
</dbReference>
<dbReference type="GO" id="GO:0003700">
    <property type="term" value="F:DNA-binding transcription factor activity"/>
    <property type="evidence" value="ECO:0007669"/>
    <property type="project" value="InterPro"/>
</dbReference>
<gene>
    <name evidence="5" type="ORF">BI364_01995</name>
</gene>
<dbReference type="PANTHER" id="PTHR43537:SF45">
    <property type="entry name" value="GNTR FAMILY REGULATORY PROTEIN"/>
    <property type="match status" value="1"/>
</dbReference>
<name>A0A1D8ISK1_9GAMM</name>
<evidence type="ECO:0000313" key="5">
    <source>
        <dbReference type="EMBL" id="AOU99471.1"/>
    </source>
</evidence>
<dbReference type="InterPro" id="IPR008920">
    <property type="entry name" value="TF_FadR/GntR_C"/>
</dbReference>
<dbReference type="SUPFAM" id="SSF46785">
    <property type="entry name" value="Winged helix' DNA-binding domain"/>
    <property type="match status" value="1"/>
</dbReference>
<dbReference type="CDD" id="cd07377">
    <property type="entry name" value="WHTH_GntR"/>
    <property type="match status" value="1"/>
</dbReference>
<dbReference type="InterPro" id="IPR000524">
    <property type="entry name" value="Tscrpt_reg_HTH_GntR"/>
</dbReference>
<dbReference type="InterPro" id="IPR036390">
    <property type="entry name" value="WH_DNA-bd_sf"/>
</dbReference>
<dbReference type="SUPFAM" id="SSF48008">
    <property type="entry name" value="GntR ligand-binding domain-like"/>
    <property type="match status" value="1"/>
</dbReference>
<feature type="domain" description="HTH gntR-type" evidence="4">
    <location>
        <begin position="1"/>
        <end position="62"/>
    </location>
</feature>
<dbReference type="Pfam" id="PF07729">
    <property type="entry name" value="FCD"/>
    <property type="match status" value="1"/>
</dbReference>
<dbReference type="Proteomes" id="UP000095401">
    <property type="component" value="Chromosome"/>
</dbReference>
<reference evidence="6" key="1">
    <citation type="submission" date="2016-09" db="EMBL/GenBank/DDBJ databases">
        <title>Acidihalobacter prosperus F5.</title>
        <authorList>
            <person name="Khaleque H.N."/>
            <person name="Ramsay J.P."/>
            <person name="Kaksonen A.H."/>
            <person name="Boxall N.J."/>
            <person name="Watkin E.L.J."/>
        </authorList>
    </citation>
    <scope>NUCLEOTIDE SEQUENCE [LARGE SCALE GENOMIC DNA]</scope>
    <source>
        <strain evidence="6">F5</strain>
    </source>
</reference>
<organism evidence="5 6">
    <name type="scientific">Acidihalobacter yilgarnensis</name>
    <dbReference type="NCBI Taxonomy" id="2819280"/>
    <lineage>
        <taxon>Bacteria</taxon>
        <taxon>Pseudomonadati</taxon>
        <taxon>Pseudomonadota</taxon>
        <taxon>Gammaproteobacteria</taxon>
        <taxon>Chromatiales</taxon>
        <taxon>Ectothiorhodospiraceae</taxon>
        <taxon>Acidihalobacter</taxon>
    </lineage>
</organism>
<evidence type="ECO:0000256" key="3">
    <source>
        <dbReference type="ARBA" id="ARBA00023163"/>
    </source>
</evidence>
<dbReference type="PROSITE" id="PS50949">
    <property type="entry name" value="HTH_GNTR"/>
    <property type="match status" value="1"/>
</dbReference>
<dbReference type="Pfam" id="PF00392">
    <property type="entry name" value="GntR"/>
    <property type="match status" value="1"/>
</dbReference>
<keyword evidence="3" id="KW-0804">Transcription</keyword>
<dbReference type="PANTHER" id="PTHR43537">
    <property type="entry name" value="TRANSCRIPTIONAL REGULATOR, GNTR FAMILY"/>
    <property type="match status" value="1"/>
</dbReference>
<protein>
    <submittedName>
        <fullName evidence="5">GntR family transcriptional regulator</fullName>
    </submittedName>
</protein>
<evidence type="ECO:0000313" key="6">
    <source>
        <dbReference type="Proteomes" id="UP000095401"/>
    </source>
</evidence>
<dbReference type="Gene3D" id="1.10.10.10">
    <property type="entry name" value="Winged helix-like DNA-binding domain superfamily/Winged helix DNA-binding domain"/>
    <property type="match status" value="1"/>
</dbReference>
<dbReference type="SMART" id="SM00895">
    <property type="entry name" value="FCD"/>
    <property type="match status" value="1"/>
</dbReference>
<keyword evidence="2" id="KW-0238">DNA-binding</keyword>
<sequence>MYVQLREMILSFDLYPGTRVTETELAEHFGVSRTPVREALQRLEQDAYLLIRPKQGCFIRQLDIAELGHYYEVRQDLEALSLRFACEHMSDRALKDLGEAWDPELQPGRSEEPGEMVSREESFHVALAEGGGNSVLVNYLKDINSHIRVVRRLDFTSGERIDRTYAEHHELVHCLLRRDLPAAEALMQAHIAQSEAFAKSLTLHQLAQRRDTRFGQR</sequence>
<keyword evidence="6" id="KW-1185">Reference proteome</keyword>
<proteinExistence type="predicted"/>
<evidence type="ECO:0000259" key="4">
    <source>
        <dbReference type="PROSITE" id="PS50949"/>
    </source>
</evidence>
<dbReference type="InterPro" id="IPR036388">
    <property type="entry name" value="WH-like_DNA-bd_sf"/>
</dbReference>
<evidence type="ECO:0000256" key="1">
    <source>
        <dbReference type="ARBA" id="ARBA00023015"/>
    </source>
</evidence>
<dbReference type="KEGG" id="aprs:BI364_01995"/>